<evidence type="ECO:0000313" key="2">
    <source>
        <dbReference type="EMBL" id="KAK9832192.1"/>
    </source>
</evidence>
<dbReference type="Proteomes" id="UP001438707">
    <property type="component" value="Unassembled WGS sequence"/>
</dbReference>
<proteinExistence type="predicted"/>
<feature type="region of interest" description="Disordered" evidence="1">
    <location>
        <begin position="1110"/>
        <end position="1197"/>
    </location>
</feature>
<feature type="compositionally biased region" description="Polar residues" evidence="1">
    <location>
        <begin position="1454"/>
        <end position="1470"/>
    </location>
</feature>
<comment type="caution">
    <text evidence="2">The sequence shown here is derived from an EMBL/GenBank/DDBJ whole genome shotgun (WGS) entry which is preliminary data.</text>
</comment>
<feature type="region of interest" description="Disordered" evidence="1">
    <location>
        <begin position="1279"/>
        <end position="1359"/>
    </location>
</feature>
<feature type="region of interest" description="Disordered" evidence="1">
    <location>
        <begin position="799"/>
        <end position="824"/>
    </location>
</feature>
<feature type="compositionally biased region" description="Basic residues" evidence="1">
    <location>
        <begin position="1682"/>
        <end position="1696"/>
    </location>
</feature>
<name>A0AAW1REA2_9CHLO</name>
<feature type="region of interest" description="Disordered" evidence="1">
    <location>
        <begin position="377"/>
        <end position="396"/>
    </location>
</feature>
<feature type="compositionally biased region" description="Basic and acidic residues" evidence="1">
    <location>
        <begin position="1"/>
        <end position="10"/>
    </location>
</feature>
<feature type="compositionally biased region" description="Polar residues" evidence="1">
    <location>
        <begin position="1483"/>
        <end position="1494"/>
    </location>
</feature>
<feature type="region of interest" description="Disordered" evidence="1">
    <location>
        <begin position="1431"/>
        <end position="1696"/>
    </location>
</feature>
<feature type="compositionally biased region" description="Polar residues" evidence="1">
    <location>
        <begin position="354"/>
        <end position="367"/>
    </location>
</feature>
<keyword evidence="3" id="KW-1185">Reference proteome</keyword>
<feature type="compositionally biased region" description="Low complexity" evidence="1">
    <location>
        <begin position="1562"/>
        <end position="1576"/>
    </location>
</feature>
<feature type="compositionally biased region" description="Basic and acidic residues" evidence="1">
    <location>
        <begin position="807"/>
        <end position="819"/>
    </location>
</feature>
<feature type="compositionally biased region" description="Polar residues" evidence="1">
    <location>
        <begin position="1314"/>
        <end position="1351"/>
    </location>
</feature>
<feature type="region of interest" description="Disordered" evidence="1">
    <location>
        <begin position="640"/>
        <end position="679"/>
    </location>
</feature>
<feature type="region of interest" description="Disordered" evidence="1">
    <location>
        <begin position="157"/>
        <end position="176"/>
    </location>
</feature>
<reference evidence="2 3" key="1">
    <citation type="journal article" date="2024" name="Nat. Commun.">
        <title>Phylogenomics reveals the evolutionary origins of lichenization in chlorophyte algae.</title>
        <authorList>
            <person name="Puginier C."/>
            <person name="Libourel C."/>
            <person name="Otte J."/>
            <person name="Skaloud P."/>
            <person name="Haon M."/>
            <person name="Grisel S."/>
            <person name="Petersen M."/>
            <person name="Berrin J.G."/>
            <person name="Delaux P.M."/>
            <person name="Dal Grande F."/>
            <person name="Keller J."/>
        </authorList>
    </citation>
    <scope>NUCLEOTIDE SEQUENCE [LARGE SCALE GENOMIC DNA]</scope>
    <source>
        <strain evidence="2 3">SAG 2145</strain>
    </source>
</reference>
<feature type="compositionally biased region" description="Low complexity" evidence="1">
    <location>
        <begin position="1661"/>
        <end position="1681"/>
    </location>
</feature>
<feature type="compositionally biased region" description="Low complexity" evidence="1">
    <location>
        <begin position="1292"/>
        <end position="1303"/>
    </location>
</feature>
<gene>
    <name evidence="2" type="ORF">WJX74_002511</name>
</gene>
<accession>A0AAW1REA2</accession>
<feature type="region of interest" description="Disordered" evidence="1">
    <location>
        <begin position="328"/>
        <end position="371"/>
    </location>
</feature>
<feature type="compositionally biased region" description="Basic and acidic residues" evidence="1">
    <location>
        <begin position="1495"/>
        <end position="1505"/>
    </location>
</feature>
<dbReference type="EMBL" id="JALJOS010000012">
    <property type="protein sequence ID" value="KAK9832192.1"/>
    <property type="molecule type" value="Genomic_DNA"/>
</dbReference>
<protein>
    <submittedName>
        <fullName evidence="2">Uncharacterized protein</fullName>
    </submittedName>
</protein>
<feature type="compositionally biased region" description="Low complexity" evidence="1">
    <location>
        <begin position="1585"/>
        <end position="1607"/>
    </location>
</feature>
<sequence>MSWRKGKEASADPQNTPEKPGLFNKLLRRGSLNKVPGLRQISQASTTIVDVASCMDPVQVSSQNARLVSAVSPLTKKVAAPSVRAREYIQAKKLDLQQEHLAAIAELTAGSDTSPSAPQAEDVHFQAGRLQPSCPLEDSPVSPVPCQVSIPAPTAPSITLSHPTAGTPGAAVDAGSDLAHPSPALSASSVIARPSSEGAPPAGPEMPSARAWLSHSEGAALRPASGNHSQSPQLRPDDQVRAAALAQAMSMRSGPMLNGRPLASHHHLLSANQAFPPQSHAHTSALPVMMPSIPSSEASKMALASGSSSQGGPGTVPEILLEQSWAMHHTPPRPESGSHGHLSPAPTHMCRSGDAQQLQSHPRTTANPAGIEMSSRFTGSGAADLDPRMPSSSGGTPVNAAVAAAHQALFEHQQQRMQGAPGSRFTAPPAARLAGPTQTTPPMHTKQEPSPMQPIRQAPVQMAQQVPGPLQPPAQTPLQPADQDLVSEQPAARTVAGPARQAPSPLHPTAQVVHPQPVARSPITPAPAQFSLSGQAAGTSIVPALPSAPSYGVRMGRMESPPRGHGSKAPQVQPMQAISSPAGAPFLVSLQAPAAVMPGCAEAAQASAEAVRQAVAPEPASFGHEAGFKQQPVSRNMLAPDQVSSGLAPDVTGPNSAMPQAPSRTAPAPVQGPRLLQDPMPEGRLPVAAAPSRIAAPPAHHAQHMSAQALTRLPPADAVSSRMMVARDVTAQQLPAAAMPSNGVAPSKIAAAPAQGVRKVTAAVAEGPVPVSCEPLQHNVSRIPKPVQIVTQLASATSDMPQAAALDHADTPPEPRKDTLQQGSAYHGSTMPLLKAAATPVTTPTPAAASFTHRMDTAQPDAQPSSSFQVSQNPSLFEQASVLQQQTAILDQQYHALPAHLDHAGPEDCLVLKPAAGPLPAPSQGQLMLPSAASLPPMATTPAHQHILTSGPLPDHLQRHLQSSADAQLPPAINMHGDGGMSGPTAGRLQLGSDASLPLVIHSQASQNGHVSGPMAGPLPRRLQLHSDASLPPVISTQASQNGLQLPGDECLPPVIATCPPTAPYNWQAPAGSSNNLESHVQPQMLPMAAKVQEPQKPRIDMPYEEMARVENRDDSSSGEIKGPLTPPLGSEPEIWHSPRASRKGRDAPFGELAGPDQDLPRADSIDACGPEPAALRVPPRPKREASLERSGSNREAVQQLLAQLDQRLEVLQARRPPKSGRPLPAAASLMSSILNSAPERHIRRARQGIPSTPDQPSKMPHQRVPRLEGVSQLAAMREAAAGNERPICPASSGSTTTTTSDSQMLGFDESPSGLRSRTASGDSFVTDITSRSNGSTIQTGSDPSSQTSEGSWLVGGKAPYHSHDAMEIVPAPLQTNPMASLRTELQELQSKRKLDMSPEELSRYLEVKVALACSANGDASLPQMVRALQEGVRPDQLPETRSRRSYAQEDILSRQSQGSSGLPRSPTQRRSSRANPLDRLLQTCSSLSSSVETGSRHDERRRPLDASGSSRYREEHYAAPSTPSRSSHGGSRYAGASLNGQPGPSRLHSRDQERLHRSHSLSRAPPHHSSSSRHYSSSHHHAPSLRSSSHAPAYRSSSSQAAALRSSHSRERAPSAGGSPSVHSRHHRETSRGGYDKYDGGRARESSHGDYESRSRRSESLSQAGSVSSMASSSRPSQGSPHRHHYHQYPGRYRF</sequence>
<feature type="compositionally biased region" description="Basic and acidic residues" evidence="1">
    <location>
        <begin position="1631"/>
        <end position="1660"/>
    </location>
</feature>
<feature type="region of interest" description="Disordered" evidence="1">
    <location>
        <begin position="552"/>
        <end position="571"/>
    </location>
</feature>
<feature type="compositionally biased region" description="Basic and acidic residues" evidence="1">
    <location>
        <begin position="1433"/>
        <end position="1443"/>
    </location>
</feature>
<feature type="region of interest" description="Disordered" evidence="1">
    <location>
        <begin position="1"/>
        <end position="23"/>
    </location>
</feature>
<evidence type="ECO:0000313" key="3">
    <source>
        <dbReference type="Proteomes" id="UP001438707"/>
    </source>
</evidence>
<evidence type="ECO:0000256" key="1">
    <source>
        <dbReference type="SAM" id="MobiDB-lite"/>
    </source>
</evidence>
<feature type="region of interest" description="Disordered" evidence="1">
    <location>
        <begin position="297"/>
        <end position="316"/>
    </location>
</feature>
<organism evidence="2 3">
    <name type="scientific">Apatococcus lobatus</name>
    <dbReference type="NCBI Taxonomy" id="904363"/>
    <lineage>
        <taxon>Eukaryota</taxon>
        <taxon>Viridiplantae</taxon>
        <taxon>Chlorophyta</taxon>
        <taxon>core chlorophytes</taxon>
        <taxon>Trebouxiophyceae</taxon>
        <taxon>Chlorellales</taxon>
        <taxon>Chlorellaceae</taxon>
        <taxon>Apatococcus</taxon>
    </lineage>
</organism>
<feature type="region of interest" description="Disordered" evidence="1">
    <location>
        <begin position="413"/>
        <end position="510"/>
    </location>
</feature>